<dbReference type="GO" id="GO:0005524">
    <property type="term" value="F:ATP binding"/>
    <property type="evidence" value="ECO:0007669"/>
    <property type="project" value="InterPro"/>
</dbReference>
<name>A0A9W8W8Y3_9HYPO</name>
<protein>
    <recommendedName>
        <fullName evidence="1">Protein kinase domain-containing protein</fullName>
    </recommendedName>
</protein>
<dbReference type="Pfam" id="PF00069">
    <property type="entry name" value="Pkinase"/>
    <property type="match status" value="1"/>
</dbReference>
<dbReference type="InterPro" id="IPR000719">
    <property type="entry name" value="Prot_kinase_dom"/>
</dbReference>
<dbReference type="Gene3D" id="1.10.510.10">
    <property type="entry name" value="Transferase(Phosphotransferase) domain 1"/>
    <property type="match status" value="1"/>
</dbReference>
<gene>
    <name evidence="2" type="ORF">N0V84_008063</name>
</gene>
<keyword evidence="3" id="KW-1185">Reference proteome</keyword>
<evidence type="ECO:0000313" key="3">
    <source>
        <dbReference type="Proteomes" id="UP001140502"/>
    </source>
</evidence>
<proteinExistence type="predicted"/>
<dbReference type="PROSITE" id="PS50011">
    <property type="entry name" value="PROTEIN_KINASE_DOM"/>
    <property type="match status" value="1"/>
</dbReference>
<dbReference type="AlphaFoldDB" id="A0A9W8W8Y3"/>
<accession>A0A9W8W8Y3</accession>
<dbReference type="OrthoDB" id="4062651at2759"/>
<reference evidence="2" key="1">
    <citation type="submission" date="2022-10" db="EMBL/GenBank/DDBJ databases">
        <title>Tapping the CABI collections for fungal endophytes: first genome assemblies for Collariella, Neodidymelliopsis, Ascochyta clinopodiicola, Didymella pomorum, Didymosphaeria variabile, Neocosmospora piperis and Neocucurbitaria cava.</title>
        <authorList>
            <person name="Hill R."/>
        </authorList>
    </citation>
    <scope>NUCLEOTIDE SEQUENCE</scope>
    <source>
        <strain evidence="2">IMI 366586</strain>
    </source>
</reference>
<organism evidence="2 3">
    <name type="scientific">Fusarium piperis</name>
    <dbReference type="NCBI Taxonomy" id="1435070"/>
    <lineage>
        <taxon>Eukaryota</taxon>
        <taxon>Fungi</taxon>
        <taxon>Dikarya</taxon>
        <taxon>Ascomycota</taxon>
        <taxon>Pezizomycotina</taxon>
        <taxon>Sordariomycetes</taxon>
        <taxon>Hypocreomycetidae</taxon>
        <taxon>Hypocreales</taxon>
        <taxon>Nectriaceae</taxon>
        <taxon>Fusarium</taxon>
        <taxon>Fusarium solani species complex</taxon>
    </lineage>
</organism>
<evidence type="ECO:0000313" key="2">
    <source>
        <dbReference type="EMBL" id="KAJ4316064.1"/>
    </source>
</evidence>
<dbReference type="InterPro" id="IPR011009">
    <property type="entry name" value="Kinase-like_dom_sf"/>
</dbReference>
<dbReference type="SUPFAM" id="SSF56112">
    <property type="entry name" value="Protein kinase-like (PK-like)"/>
    <property type="match status" value="1"/>
</dbReference>
<feature type="domain" description="Protein kinase" evidence="1">
    <location>
        <begin position="145"/>
        <end position="331"/>
    </location>
</feature>
<dbReference type="EMBL" id="JAPEUR010000189">
    <property type="protein sequence ID" value="KAJ4316064.1"/>
    <property type="molecule type" value="Genomic_DNA"/>
</dbReference>
<comment type="caution">
    <text evidence="2">The sequence shown here is derived from an EMBL/GenBank/DDBJ whole genome shotgun (WGS) entry which is preliminary data.</text>
</comment>
<dbReference type="Proteomes" id="UP001140502">
    <property type="component" value="Unassembled WGS sequence"/>
</dbReference>
<sequence>MVFEFNGRQISVSIFPSNGSSTKDSRELEPEHRPLQDHLIDLLSRATVCEDDDEYDEVEDYILGIILNAGKPLFSQSMPSQEAPTYDYPKILYFRLEAAARHTSIIPIGSSEAYTALTIDPALDGAFQEELDIDQHLPRYIPEEILVTKSFLRGTSSITAAAQVDGQAMFCKARGQPSGLFGTSEGRELEYLGKMLRAFPQQGTLRVPQLLGYIHHKDTKQVLGFLRQWLPGRRLSEIDVAATTAKTRQKWVSQIRETIQLLHKQGLVWGDGKPSNVIIDGQDNVWLIDFGGGFTDGWVDKELAETTEGDEQALTKIAKSLGGDDNMVFFS</sequence>
<evidence type="ECO:0000259" key="1">
    <source>
        <dbReference type="PROSITE" id="PS50011"/>
    </source>
</evidence>
<dbReference type="GO" id="GO:0004672">
    <property type="term" value="F:protein kinase activity"/>
    <property type="evidence" value="ECO:0007669"/>
    <property type="project" value="InterPro"/>
</dbReference>